<evidence type="ECO:0000313" key="6">
    <source>
        <dbReference type="EMBL" id="RYR74867.1"/>
    </source>
</evidence>
<keyword evidence="2" id="KW-0645">Protease</keyword>
<evidence type="ECO:0000256" key="3">
    <source>
        <dbReference type="ARBA" id="ARBA00022801"/>
    </source>
</evidence>
<name>A0A445EHF3_ARAHY</name>
<dbReference type="AlphaFoldDB" id="A0A445EHF3"/>
<keyword evidence="4" id="KW-0472">Membrane</keyword>
<keyword evidence="4" id="KW-1133">Transmembrane helix</keyword>
<evidence type="ECO:0000259" key="5">
    <source>
        <dbReference type="Pfam" id="PF02902"/>
    </source>
</evidence>
<reference evidence="6 7" key="1">
    <citation type="submission" date="2019-01" db="EMBL/GenBank/DDBJ databases">
        <title>Sequencing of cultivated peanut Arachis hypogaea provides insights into genome evolution and oil improvement.</title>
        <authorList>
            <person name="Chen X."/>
        </authorList>
    </citation>
    <scope>NUCLEOTIDE SEQUENCE [LARGE SCALE GENOMIC DNA]</scope>
    <source>
        <strain evidence="7">cv. Fuhuasheng</strain>
        <tissue evidence="6">Leaves</tissue>
    </source>
</reference>
<feature type="transmembrane region" description="Helical" evidence="4">
    <location>
        <begin position="70"/>
        <end position="89"/>
    </location>
</feature>
<dbReference type="Proteomes" id="UP000289738">
    <property type="component" value="Chromosome A02"/>
</dbReference>
<evidence type="ECO:0000256" key="1">
    <source>
        <dbReference type="ARBA" id="ARBA00005234"/>
    </source>
</evidence>
<evidence type="ECO:0000256" key="2">
    <source>
        <dbReference type="ARBA" id="ARBA00022670"/>
    </source>
</evidence>
<dbReference type="Pfam" id="PF02902">
    <property type="entry name" value="Peptidase_C48"/>
    <property type="match status" value="1"/>
</dbReference>
<comment type="caution">
    <text evidence="6">The sequence shown here is derived from an EMBL/GenBank/DDBJ whole genome shotgun (WGS) entry which is preliminary data.</text>
</comment>
<keyword evidence="7" id="KW-1185">Reference proteome</keyword>
<organism evidence="6 7">
    <name type="scientific">Arachis hypogaea</name>
    <name type="common">Peanut</name>
    <dbReference type="NCBI Taxonomy" id="3818"/>
    <lineage>
        <taxon>Eukaryota</taxon>
        <taxon>Viridiplantae</taxon>
        <taxon>Streptophyta</taxon>
        <taxon>Embryophyta</taxon>
        <taxon>Tracheophyta</taxon>
        <taxon>Spermatophyta</taxon>
        <taxon>Magnoliopsida</taxon>
        <taxon>eudicotyledons</taxon>
        <taxon>Gunneridae</taxon>
        <taxon>Pentapetalae</taxon>
        <taxon>rosids</taxon>
        <taxon>fabids</taxon>
        <taxon>Fabales</taxon>
        <taxon>Fabaceae</taxon>
        <taxon>Papilionoideae</taxon>
        <taxon>50 kb inversion clade</taxon>
        <taxon>dalbergioids sensu lato</taxon>
        <taxon>Dalbergieae</taxon>
        <taxon>Pterocarpus clade</taxon>
        <taxon>Arachis</taxon>
    </lineage>
</organism>
<dbReference type="InterPro" id="IPR038765">
    <property type="entry name" value="Papain-like_cys_pep_sf"/>
</dbReference>
<dbReference type="InterPro" id="IPR003653">
    <property type="entry name" value="Peptidase_C48_C"/>
</dbReference>
<proteinExistence type="inferred from homology"/>
<comment type="similarity">
    <text evidence="1">Belongs to the peptidase C48 family.</text>
</comment>
<keyword evidence="4" id="KW-0812">Transmembrane</keyword>
<dbReference type="EMBL" id="SDMP01000002">
    <property type="protein sequence ID" value="RYR74867.1"/>
    <property type="molecule type" value="Genomic_DNA"/>
</dbReference>
<dbReference type="Gene3D" id="3.40.395.10">
    <property type="entry name" value="Adenoviral Proteinase, Chain A"/>
    <property type="match status" value="1"/>
</dbReference>
<dbReference type="GO" id="GO:0008234">
    <property type="term" value="F:cysteine-type peptidase activity"/>
    <property type="evidence" value="ECO:0007669"/>
    <property type="project" value="InterPro"/>
</dbReference>
<feature type="domain" description="Ubiquitin-like protease family profile" evidence="5">
    <location>
        <begin position="70"/>
        <end position="161"/>
    </location>
</feature>
<keyword evidence="3" id="KW-0378">Hydrolase</keyword>
<accession>A0A445EHF3</accession>
<dbReference type="GO" id="GO:0006508">
    <property type="term" value="P:proteolysis"/>
    <property type="evidence" value="ECO:0007669"/>
    <property type="project" value="UniProtKB-KW"/>
</dbReference>
<protein>
    <recommendedName>
        <fullName evidence="5">Ubiquitin-like protease family profile domain-containing protein</fullName>
    </recommendedName>
</protein>
<sequence length="200" mass="23587">MDGDDMSHCLDLLFRLAKEMNIFEYELAIAAYIFGNNLASKKVLVPDDHYMDTHETFRTIMPDKPIIGDIFVPIYLNGYWFLIVVNLFYETVRYMDLFKHCTSMTERKSVIDDVLTYLEKFVFDKNFQETPLHKNLQLSKYKFSEPAVPQQNTKSNDCGIWFAEWMILNHYWGVNKLSIITQKCDWLCIWCTNGSTQSEI</sequence>
<gene>
    <name evidence="6" type="ORF">Ahy_A02g009576</name>
</gene>
<evidence type="ECO:0000256" key="4">
    <source>
        <dbReference type="SAM" id="Phobius"/>
    </source>
</evidence>
<dbReference type="SUPFAM" id="SSF54001">
    <property type="entry name" value="Cysteine proteinases"/>
    <property type="match status" value="1"/>
</dbReference>
<evidence type="ECO:0000313" key="7">
    <source>
        <dbReference type="Proteomes" id="UP000289738"/>
    </source>
</evidence>